<keyword evidence="2" id="KW-1133">Transmembrane helix</keyword>
<dbReference type="OrthoDB" id="257350at2"/>
<dbReference type="KEGG" id="chya:V22_22750"/>
<proteinExistence type="predicted"/>
<feature type="compositionally biased region" description="Polar residues" evidence="1">
    <location>
        <begin position="777"/>
        <end position="787"/>
    </location>
</feature>
<feature type="compositionally biased region" description="Basic and acidic residues" evidence="1">
    <location>
        <begin position="711"/>
        <end position="728"/>
    </location>
</feature>
<feature type="transmembrane region" description="Helical" evidence="2">
    <location>
        <begin position="36"/>
        <end position="57"/>
    </location>
</feature>
<keyword evidence="4" id="KW-1185">Reference proteome</keyword>
<feature type="compositionally biased region" description="Basic and acidic residues" evidence="1">
    <location>
        <begin position="541"/>
        <end position="574"/>
    </location>
</feature>
<evidence type="ECO:0008006" key="5">
    <source>
        <dbReference type="Google" id="ProtNLM"/>
    </source>
</evidence>
<feature type="transmembrane region" description="Helical" evidence="2">
    <location>
        <begin position="69"/>
        <end position="88"/>
    </location>
</feature>
<feature type="compositionally biased region" description="Low complexity" evidence="1">
    <location>
        <begin position="1057"/>
        <end position="1070"/>
    </location>
</feature>
<keyword evidence="2" id="KW-0812">Transmembrane</keyword>
<feature type="region of interest" description="Disordered" evidence="1">
    <location>
        <begin position="1186"/>
        <end position="1215"/>
    </location>
</feature>
<reference evidence="3 4" key="1">
    <citation type="submission" date="2019-02" db="EMBL/GenBank/DDBJ databases">
        <title>Deep-cultivation of Planctomycetes and their phenomic and genomic characterization uncovers novel biology.</title>
        <authorList>
            <person name="Wiegand S."/>
            <person name="Jogler M."/>
            <person name="Boedeker C."/>
            <person name="Pinto D."/>
            <person name="Vollmers J."/>
            <person name="Rivas-Marin E."/>
            <person name="Kohn T."/>
            <person name="Peeters S.H."/>
            <person name="Heuer A."/>
            <person name="Rast P."/>
            <person name="Oberbeckmann S."/>
            <person name="Bunk B."/>
            <person name="Jeske O."/>
            <person name="Meyerdierks A."/>
            <person name="Storesund J.E."/>
            <person name="Kallscheuer N."/>
            <person name="Luecker S."/>
            <person name="Lage O.M."/>
            <person name="Pohl T."/>
            <person name="Merkel B.J."/>
            <person name="Hornburger P."/>
            <person name="Mueller R.-W."/>
            <person name="Bruemmer F."/>
            <person name="Labrenz M."/>
            <person name="Spormann A.M."/>
            <person name="Op den Camp H."/>
            <person name="Overmann J."/>
            <person name="Amann R."/>
            <person name="Jetten M.S.M."/>
            <person name="Mascher T."/>
            <person name="Medema M.H."/>
            <person name="Devos D.P."/>
            <person name="Kaster A.-K."/>
            <person name="Ovreas L."/>
            <person name="Rohde M."/>
            <person name="Galperin M.Y."/>
            <person name="Jogler C."/>
        </authorList>
    </citation>
    <scope>NUCLEOTIDE SEQUENCE [LARGE SCALE GENOMIC DNA]</scope>
    <source>
        <strain evidence="3 4">V22</strain>
    </source>
</reference>
<dbReference type="RefSeq" id="WP_145262684.1">
    <property type="nucleotide sequence ID" value="NZ_CP036316.1"/>
</dbReference>
<evidence type="ECO:0000313" key="4">
    <source>
        <dbReference type="Proteomes" id="UP000319976"/>
    </source>
</evidence>
<evidence type="ECO:0000256" key="1">
    <source>
        <dbReference type="SAM" id="MobiDB-lite"/>
    </source>
</evidence>
<keyword evidence="2" id="KW-0472">Membrane</keyword>
<gene>
    <name evidence="3" type="ORF">V22_22750</name>
</gene>
<accession>A0A517T9J8</accession>
<feature type="compositionally biased region" description="Polar residues" evidence="1">
    <location>
        <begin position="621"/>
        <end position="639"/>
    </location>
</feature>
<dbReference type="EMBL" id="CP036316">
    <property type="protein sequence ID" value="QDT65029.1"/>
    <property type="molecule type" value="Genomic_DNA"/>
</dbReference>
<feature type="compositionally biased region" description="Gly residues" evidence="1">
    <location>
        <begin position="1089"/>
        <end position="1102"/>
    </location>
</feature>
<feature type="region of interest" description="Disordered" evidence="1">
    <location>
        <begin position="515"/>
        <end position="1107"/>
    </location>
</feature>
<feature type="compositionally biased region" description="Basic and acidic residues" evidence="1">
    <location>
        <begin position="792"/>
        <end position="829"/>
    </location>
</feature>
<feature type="compositionally biased region" description="Basic and acidic residues" evidence="1">
    <location>
        <begin position="1014"/>
        <end position="1033"/>
    </location>
</feature>
<feature type="compositionally biased region" description="Basic and acidic residues" evidence="1">
    <location>
        <begin position="836"/>
        <end position="862"/>
    </location>
</feature>
<feature type="compositionally biased region" description="Basic and acidic residues" evidence="1">
    <location>
        <begin position="973"/>
        <end position="985"/>
    </location>
</feature>
<feature type="compositionally biased region" description="Polar residues" evidence="1">
    <location>
        <begin position="755"/>
        <end position="770"/>
    </location>
</feature>
<sequence>MSTAVEQKKQPRYVDYREYVDFQLQKARSGIRWTDILTSLAAIALAVVCYVMFFALLDHWIVPGGLTRFQRIIMLSVMVVLAGAWLAWRVVMPYLRRINPLYAAQQLEATTDVVDGTLLNLIDAERSATPPAASVVAALQKRAAKGLSKIDLDEAIDRRTLMRLAYALLAAVVIACLYAVLSPKSIGNSIQRALLPAADVPVATRVEITRVDPGDTTVVAGSQVSISVELSGEVPESVFVSITTDDQQRIDDRLDLEQIDPLARRWERTLTGPGGRGLQGGLEYTIHADDAIAGPYRIDVVPPPSATISELSYDYPEYMLFPDAVRAGPDIDAFEGTHLTLKATANVPLQSAKIVFADEPSFVSPAEEMLLAISDGVNLQGDWTLALRSDGSAPKFFRIECRSELGHTNPSPPVHEITIRPDQWPEITIFDPKGDLERPANAVVPLFWSATDPDFGVRDVLLRMEKNGSEIPQTIPLYEGRSKLVSRQQRFELDPLGLVAGDVLAFWLQVRDVRAPDPNRRNSPKLKITITQPATEEQVEEQLKQDEERIKEQIKEAKDRKDQPPKEDGQKGDGESQPQAAQGEGGDGGEGEGSESQSTESGDGEGEKRPEFGKDGENGDSDSNLPSDSQPEGSKQNGNVARDGSEDDAALQEVLDNYRDEVEKEQQKKKEGNIPDKDQPEDNKSEKGDQKKPSDSGQQPDAGQESNQNNSEKDGEQKQPGDDSEKGNQESNRNGDPSGGNSGGQEGDPNGGQQGQPEDTQKSGPQSDSKNGGDPSTPDSGQQNADQGPTPDDAKEQSSSKPGAEKTRERAATGEEKETAEGAQEKDPNAKPAGQDVKREGPEGAKDRRQPKEGDQPQDSRSEQGPAPDDAQKAEGSKTPASDSGEKSEDGSQAGDPNGPKQEGMKPQDGSKPNGQQRPEETPSGADEPPGEGRKDGQKSDQPQAGEKGGSQQAEDGNTGETSEGGQDSQSKPGEDAASKSKTGSEKSTGGEGQEGKEGEEKSGGEGDSSSKANGEKGDSEKNADGKGQEGGKGDQTSKPSDGEGSASEKGSKDGGESSPSQGSAPAGAGNDSPRKGGNNSSGTQNGKAGSGEGDGAGGDGNGDAANLDYAKEATDLVLKKLGDDLERGEVDQELLERLGWGEDDLRKFTERMQEKLSATETPEVTENPAQVREFEEMLKSLDVSGKRQVVRDRTGPNRAIDGSAGRRAPPPAEYRDAFEAFTRSLAEQQQQRSGD</sequence>
<dbReference type="AlphaFoldDB" id="A0A517T9J8"/>
<feature type="transmembrane region" description="Helical" evidence="2">
    <location>
        <begin position="164"/>
        <end position="181"/>
    </location>
</feature>
<evidence type="ECO:0000256" key="2">
    <source>
        <dbReference type="SAM" id="Phobius"/>
    </source>
</evidence>
<protein>
    <recommendedName>
        <fullName evidence="5">Immunoglobulin G-binding protein A</fullName>
    </recommendedName>
</protein>
<feature type="compositionally biased region" description="Gly residues" evidence="1">
    <location>
        <begin position="737"/>
        <end position="754"/>
    </location>
</feature>
<feature type="compositionally biased region" description="Polar residues" evidence="1">
    <location>
        <begin position="950"/>
        <end position="972"/>
    </location>
</feature>
<dbReference type="Proteomes" id="UP000319976">
    <property type="component" value="Chromosome"/>
</dbReference>
<feature type="compositionally biased region" description="Basic and acidic residues" evidence="1">
    <location>
        <begin position="994"/>
        <end position="1005"/>
    </location>
</feature>
<name>A0A517T9J8_9PLAN</name>
<organism evidence="3 4">
    <name type="scientific">Calycomorphotria hydatis</name>
    <dbReference type="NCBI Taxonomy" id="2528027"/>
    <lineage>
        <taxon>Bacteria</taxon>
        <taxon>Pseudomonadati</taxon>
        <taxon>Planctomycetota</taxon>
        <taxon>Planctomycetia</taxon>
        <taxon>Planctomycetales</taxon>
        <taxon>Planctomycetaceae</taxon>
        <taxon>Calycomorphotria</taxon>
    </lineage>
</organism>
<feature type="compositionally biased region" description="Polar residues" evidence="1">
    <location>
        <begin position="695"/>
        <end position="710"/>
    </location>
</feature>
<feature type="compositionally biased region" description="Basic and acidic residues" evidence="1">
    <location>
        <begin position="656"/>
        <end position="694"/>
    </location>
</feature>
<feature type="compositionally biased region" description="Basic and acidic residues" evidence="1">
    <location>
        <begin position="605"/>
        <end position="617"/>
    </location>
</feature>
<evidence type="ECO:0000313" key="3">
    <source>
        <dbReference type="EMBL" id="QDT65029.1"/>
    </source>
</evidence>